<dbReference type="Pfam" id="PF00248">
    <property type="entry name" value="Aldo_ket_red"/>
    <property type="match status" value="1"/>
</dbReference>
<name>A0A4U1JBV7_9BACT</name>
<dbReference type="InterPro" id="IPR053135">
    <property type="entry name" value="AKR2_Oxidoreductase"/>
</dbReference>
<dbReference type="Proteomes" id="UP000309215">
    <property type="component" value="Unassembled WGS sequence"/>
</dbReference>
<dbReference type="Gene3D" id="3.20.20.100">
    <property type="entry name" value="NADP-dependent oxidoreductase domain"/>
    <property type="match status" value="1"/>
</dbReference>
<dbReference type="AlphaFoldDB" id="A0A4U1JBV7"/>
<feature type="region of interest" description="Disordered" evidence="1">
    <location>
        <begin position="25"/>
        <end position="69"/>
    </location>
</feature>
<evidence type="ECO:0000259" key="2">
    <source>
        <dbReference type="Pfam" id="PF00248"/>
    </source>
</evidence>
<dbReference type="InterPro" id="IPR036812">
    <property type="entry name" value="NAD(P)_OxRdtase_dom_sf"/>
</dbReference>
<proteinExistence type="predicted"/>
<evidence type="ECO:0000256" key="1">
    <source>
        <dbReference type="SAM" id="MobiDB-lite"/>
    </source>
</evidence>
<dbReference type="PANTHER" id="PTHR43312">
    <property type="entry name" value="D-THREO-ALDOSE 1-DEHYDROGENASE"/>
    <property type="match status" value="1"/>
</dbReference>
<evidence type="ECO:0000313" key="3">
    <source>
        <dbReference type="EMBL" id="TKD07536.1"/>
    </source>
</evidence>
<dbReference type="InterPro" id="IPR023210">
    <property type="entry name" value="NADP_OxRdtase_dom"/>
</dbReference>
<dbReference type="PANTHER" id="PTHR43312:SF1">
    <property type="entry name" value="NADP-DEPENDENT OXIDOREDUCTASE DOMAIN-CONTAINING PROTEIN"/>
    <property type="match status" value="1"/>
</dbReference>
<dbReference type="PROSITE" id="PS51257">
    <property type="entry name" value="PROKAR_LIPOPROTEIN"/>
    <property type="match status" value="1"/>
</dbReference>
<dbReference type="InterPro" id="IPR006311">
    <property type="entry name" value="TAT_signal"/>
</dbReference>
<reference evidence="3 4" key="1">
    <citation type="submission" date="2019-04" db="EMBL/GenBank/DDBJ databases">
        <authorList>
            <person name="Li Y."/>
            <person name="Wang J."/>
        </authorList>
    </citation>
    <scope>NUCLEOTIDE SEQUENCE [LARGE SCALE GENOMIC DNA]</scope>
    <source>
        <strain evidence="3 4">DSM 14668</strain>
    </source>
</reference>
<protein>
    <submittedName>
        <fullName evidence="3">Aldo/keto reductase</fullName>
    </submittedName>
</protein>
<dbReference type="SUPFAM" id="SSF51430">
    <property type="entry name" value="NAD(P)-linked oxidoreductase"/>
    <property type="match status" value="1"/>
</dbReference>
<accession>A0A4U1JBV7</accession>
<organism evidence="3 4">
    <name type="scientific">Polyangium fumosum</name>
    <dbReference type="NCBI Taxonomy" id="889272"/>
    <lineage>
        <taxon>Bacteria</taxon>
        <taxon>Pseudomonadati</taxon>
        <taxon>Myxococcota</taxon>
        <taxon>Polyangia</taxon>
        <taxon>Polyangiales</taxon>
        <taxon>Polyangiaceae</taxon>
        <taxon>Polyangium</taxon>
    </lineage>
</organism>
<dbReference type="PROSITE" id="PS51318">
    <property type="entry name" value="TAT"/>
    <property type="match status" value="1"/>
</dbReference>
<comment type="caution">
    <text evidence="3">The sequence shown here is derived from an EMBL/GenBank/DDBJ whole genome shotgun (WGS) entry which is preliminary data.</text>
</comment>
<feature type="domain" description="NADP-dependent oxidoreductase" evidence="2">
    <location>
        <begin position="82"/>
        <end position="263"/>
    </location>
</feature>
<sequence>MADELSRRGVLKFVAAAAAAAGCKTTSSGTTAGAGETSATPPASAALPAPGASAPSATRTLGRTGAPVEPVSLGGEGILRTWNREHEAVPMILEALRLGVRYCDTAPAYAGSLDYYGEAFRQAPSGARDQVFLASKTHERGRDASLRLLDESLKRLGTSRLDLWQLHDLRTREDLDEIFSKGGAIQAVEAARKDGRIRFVGITGHHDPAILVEAMQRYDFDTVLCAVNPADPARLPFLTTVVPEARRRGMGVIGMKVMAAGRILADGAATPEELIGYGAHFADTVIVGMKSPAEVRQNLGIGRALTPQTKETLASLERRLAPRADEYSYFKA</sequence>
<dbReference type="EMBL" id="SSMQ01000016">
    <property type="protein sequence ID" value="TKD07536.1"/>
    <property type="molecule type" value="Genomic_DNA"/>
</dbReference>
<dbReference type="RefSeq" id="WP_136930132.1">
    <property type="nucleotide sequence ID" value="NZ_SSMQ01000016.1"/>
</dbReference>
<keyword evidence="4" id="KW-1185">Reference proteome</keyword>
<dbReference type="CDD" id="cd19100">
    <property type="entry name" value="AKR_unchar"/>
    <property type="match status" value="1"/>
</dbReference>
<evidence type="ECO:0000313" key="4">
    <source>
        <dbReference type="Proteomes" id="UP000309215"/>
    </source>
</evidence>
<dbReference type="OrthoDB" id="5523216at2"/>
<gene>
    <name evidence="3" type="ORF">E8A74_17350</name>
</gene>
<feature type="compositionally biased region" description="Low complexity" evidence="1">
    <location>
        <begin position="25"/>
        <end position="60"/>
    </location>
</feature>